<evidence type="ECO:0000313" key="2">
    <source>
        <dbReference type="EMBL" id="KAK8081333.1"/>
    </source>
</evidence>
<feature type="compositionally biased region" description="Basic and acidic residues" evidence="1">
    <location>
        <begin position="47"/>
        <end position="60"/>
    </location>
</feature>
<keyword evidence="3" id="KW-1185">Reference proteome</keyword>
<dbReference type="EMBL" id="JAQQWM010000001">
    <property type="protein sequence ID" value="KAK8081333.1"/>
    <property type="molecule type" value="Genomic_DNA"/>
</dbReference>
<feature type="region of interest" description="Disordered" evidence="1">
    <location>
        <begin position="1"/>
        <end position="60"/>
    </location>
</feature>
<reference evidence="2 3" key="1">
    <citation type="submission" date="2023-01" db="EMBL/GenBank/DDBJ databases">
        <title>Analysis of 21 Apiospora genomes using comparative genomics revels a genus with tremendous synthesis potential of carbohydrate active enzymes and secondary metabolites.</title>
        <authorList>
            <person name="Sorensen T."/>
        </authorList>
    </citation>
    <scope>NUCLEOTIDE SEQUENCE [LARGE SCALE GENOMIC DNA]</scope>
    <source>
        <strain evidence="2 3">CBS 83171</strain>
    </source>
</reference>
<comment type="caution">
    <text evidence="2">The sequence shown here is derived from an EMBL/GenBank/DDBJ whole genome shotgun (WGS) entry which is preliminary data.</text>
</comment>
<feature type="compositionally biased region" description="Basic and acidic residues" evidence="1">
    <location>
        <begin position="12"/>
        <end position="32"/>
    </location>
</feature>
<accession>A0ABR1WGX5</accession>
<gene>
    <name evidence="2" type="ORF">PG996_000114</name>
</gene>
<evidence type="ECO:0000313" key="3">
    <source>
        <dbReference type="Proteomes" id="UP001446871"/>
    </source>
</evidence>
<sequence length="90" mass="10283">MAMIPKGNPEVEVPRGEEKDDRDARDSGESTHSRRRGRITTGDEEVTPSRDEVEMLGDESWRQGGRDAEFRGRIIKVSFKIRCPFAHKIN</sequence>
<proteinExistence type="predicted"/>
<protein>
    <submittedName>
        <fullName evidence="2">Uncharacterized protein</fullName>
    </submittedName>
</protein>
<dbReference type="Proteomes" id="UP001446871">
    <property type="component" value="Unassembled WGS sequence"/>
</dbReference>
<organism evidence="2 3">
    <name type="scientific">Apiospora saccharicola</name>
    <dbReference type="NCBI Taxonomy" id="335842"/>
    <lineage>
        <taxon>Eukaryota</taxon>
        <taxon>Fungi</taxon>
        <taxon>Dikarya</taxon>
        <taxon>Ascomycota</taxon>
        <taxon>Pezizomycotina</taxon>
        <taxon>Sordariomycetes</taxon>
        <taxon>Xylariomycetidae</taxon>
        <taxon>Amphisphaeriales</taxon>
        <taxon>Apiosporaceae</taxon>
        <taxon>Apiospora</taxon>
    </lineage>
</organism>
<name>A0ABR1WGX5_9PEZI</name>
<evidence type="ECO:0000256" key="1">
    <source>
        <dbReference type="SAM" id="MobiDB-lite"/>
    </source>
</evidence>